<dbReference type="GO" id="GO:0016747">
    <property type="term" value="F:acyltransferase activity, transferring groups other than amino-acyl groups"/>
    <property type="evidence" value="ECO:0007669"/>
    <property type="project" value="InterPro"/>
</dbReference>
<evidence type="ECO:0000313" key="5">
    <source>
        <dbReference type="Proteomes" id="UP000233551"/>
    </source>
</evidence>
<evidence type="ECO:0000259" key="1">
    <source>
        <dbReference type="PROSITE" id="PS51186"/>
    </source>
</evidence>
<dbReference type="SUPFAM" id="SSF55729">
    <property type="entry name" value="Acyl-CoA N-acyltransferases (Nat)"/>
    <property type="match status" value="1"/>
</dbReference>
<dbReference type="InterPro" id="IPR016181">
    <property type="entry name" value="Acyl_CoA_acyltransferase"/>
</dbReference>
<dbReference type="Proteomes" id="UP000197138">
    <property type="component" value="Unassembled WGS sequence"/>
</dbReference>
<dbReference type="Pfam" id="PF13302">
    <property type="entry name" value="Acetyltransf_3"/>
    <property type="match status" value="1"/>
</dbReference>
<protein>
    <recommendedName>
        <fullName evidence="1">N-acetyltransferase domain-containing protein</fullName>
    </recommendedName>
</protein>
<feature type="domain" description="N-acetyltransferase" evidence="1">
    <location>
        <begin position="9"/>
        <end position="169"/>
    </location>
</feature>
<reference evidence="3 5" key="3">
    <citation type="submission" date="2017-11" db="EMBL/GenBank/DDBJ databases">
        <title>De-novo sequencing of pomegranate (Punica granatum L.) genome.</title>
        <authorList>
            <person name="Akparov Z."/>
            <person name="Amiraslanov A."/>
            <person name="Hajiyeva S."/>
            <person name="Abbasov M."/>
            <person name="Kaur K."/>
            <person name="Hamwieh A."/>
            <person name="Solovyev V."/>
            <person name="Salamov A."/>
            <person name="Braich B."/>
            <person name="Kosarev P."/>
            <person name="Mahmoud A."/>
            <person name="Hajiyev E."/>
            <person name="Babayeva S."/>
            <person name="Izzatullayeva V."/>
            <person name="Mammadov A."/>
            <person name="Mammadov A."/>
            <person name="Sharifova S."/>
            <person name="Ojaghi J."/>
            <person name="Eynullazada K."/>
            <person name="Bayramov B."/>
            <person name="Abdulazimova A."/>
            <person name="Shahmuradov I."/>
        </authorList>
    </citation>
    <scope>NUCLEOTIDE SEQUENCE [LARGE SCALE GENOMIC DNA]</scope>
    <source>
        <strain evidence="3">AG2017</strain>
        <strain evidence="5">cv. AG2017</strain>
        <tissue evidence="3">Leaf</tissue>
    </source>
</reference>
<comment type="caution">
    <text evidence="2">The sequence shown here is derived from an EMBL/GenBank/DDBJ whole genome shotgun (WGS) entry which is preliminary data.</text>
</comment>
<dbReference type="Proteomes" id="UP000233551">
    <property type="component" value="Unassembled WGS sequence"/>
</dbReference>
<dbReference type="STRING" id="22663.A0A218XB42"/>
<reference evidence="2" key="2">
    <citation type="submission" date="2017-06" db="EMBL/GenBank/DDBJ databases">
        <title>The pomegranate genome and the genomics of punicalagin biosynthesis.</title>
        <authorList>
            <person name="Xu C."/>
        </authorList>
    </citation>
    <scope>NUCLEOTIDE SEQUENCE [LARGE SCALE GENOMIC DNA]</scope>
    <source>
        <tissue evidence="2">Fresh leaf</tissue>
    </source>
</reference>
<dbReference type="EMBL" id="PGOL01002823">
    <property type="protein sequence ID" value="PKI44754.1"/>
    <property type="molecule type" value="Genomic_DNA"/>
</dbReference>
<keyword evidence="5" id="KW-1185">Reference proteome</keyword>
<evidence type="ECO:0000313" key="2">
    <source>
        <dbReference type="EMBL" id="OWM82008.1"/>
    </source>
</evidence>
<dbReference type="CDD" id="cd04301">
    <property type="entry name" value="NAT_SF"/>
    <property type="match status" value="1"/>
</dbReference>
<evidence type="ECO:0000313" key="3">
    <source>
        <dbReference type="EMBL" id="PKI44754.1"/>
    </source>
</evidence>
<evidence type="ECO:0000313" key="4">
    <source>
        <dbReference type="Proteomes" id="UP000197138"/>
    </source>
</evidence>
<dbReference type="GeneID" id="116207159"/>
<name>A0A218XB42_PUNGR</name>
<dbReference type="InterPro" id="IPR000182">
    <property type="entry name" value="GNAT_dom"/>
</dbReference>
<reference evidence="4" key="1">
    <citation type="journal article" date="2017" name="Plant J.">
        <title>The pomegranate (Punica granatum L.) genome and the genomics of punicalagin biosynthesis.</title>
        <authorList>
            <person name="Qin G."/>
            <person name="Xu C."/>
            <person name="Ming R."/>
            <person name="Tang H."/>
            <person name="Guyot R."/>
            <person name="Kramer E.M."/>
            <person name="Hu Y."/>
            <person name="Yi X."/>
            <person name="Qi Y."/>
            <person name="Xu X."/>
            <person name="Gao Z."/>
            <person name="Pan H."/>
            <person name="Jian J."/>
            <person name="Tian Y."/>
            <person name="Yue Z."/>
            <person name="Xu Y."/>
        </authorList>
    </citation>
    <scope>NUCLEOTIDE SEQUENCE [LARGE SCALE GENOMIC DNA]</scope>
    <source>
        <strain evidence="4">cv. Dabenzi</strain>
    </source>
</reference>
<dbReference type="EMBL" id="MTKT01002011">
    <property type="protein sequence ID" value="OWM82008.1"/>
    <property type="molecule type" value="Genomic_DNA"/>
</dbReference>
<accession>A0A218XB42</accession>
<gene>
    <name evidence="2" type="ORF">CDL15_Pgr001581</name>
    <name evidence="3" type="ORF">CRG98_034702</name>
</gene>
<sequence length="176" mass="20216">MEIIDPARITLRPFELTDADDFFSWASDDRVIRNLRWTALASREQALTTVREVCIPHPWRRSICIDGRSIGFVSVFPWSGEDRCRADIGYALAPEYWGHGIATRAVKLALSRVFQNLTEILRLQAFVDVNNRASQRVLEKAGFAREGLLRKYSYLKGELKDLYLYSFLSTDTLPVD</sequence>
<dbReference type="Gene3D" id="3.40.630.30">
    <property type="match status" value="1"/>
</dbReference>
<dbReference type="PANTHER" id="PTHR46067:SF16">
    <property type="entry name" value="N-ACETYLTRANSFERASE DOMAIN-CONTAINING PROTEIN"/>
    <property type="match status" value="1"/>
</dbReference>
<organism evidence="2 4">
    <name type="scientific">Punica granatum</name>
    <name type="common">Pomegranate</name>
    <dbReference type="NCBI Taxonomy" id="22663"/>
    <lineage>
        <taxon>Eukaryota</taxon>
        <taxon>Viridiplantae</taxon>
        <taxon>Streptophyta</taxon>
        <taxon>Embryophyta</taxon>
        <taxon>Tracheophyta</taxon>
        <taxon>Spermatophyta</taxon>
        <taxon>Magnoliopsida</taxon>
        <taxon>eudicotyledons</taxon>
        <taxon>Gunneridae</taxon>
        <taxon>Pentapetalae</taxon>
        <taxon>rosids</taxon>
        <taxon>malvids</taxon>
        <taxon>Myrtales</taxon>
        <taxon>Lythraceae</taxon>
        <taxon>Punica</taxon>
    </lineage>
</organism>
<proteinExistence type="predicted"/>
<dbReference type="PROSITE" id="PS51186">
    <property type="entry name" value="GNAT"/>
    <property type="match status" value="1"/>
</dbReference>
<dbReference type="OrthoDB" id="630895at2759"/>
<dbReference type="PANTHER" id="PTHR46067">
    <property type="entry name" value="ACYL-COA N-ACYLTRANSFERASES (NAT) SUPERFAMILY PROTEIN"/>
    <property type="match status" value="1"/>
</dbReference>
<dbReference type="AlphaFoldDB" id="A0A218XB42"/>